<dbReference type="InterPro" id="IPR000801">
    <property type="entry name" value="Esterase-like"/>
</dbReference>
<dbReference type="Pfam" id="PF00756">
    <property type="entry name" value="Esterase"/>
    <property type="match status" value="1"/>
</dbReference>
<dbReference type="PANTHER" id="PTHR48098">
    <property type="entry name" value="ENTEROCHELIN ESTERASE-RELATED"/>
    <property type="match status" value="1"/>
</dbReference>
<dbReference type="InterPro" id="IPR050583">
    <property type="entry name" value="Mycobacterial_A85_antigen"/>
</dbReference>
<dbReference type="Gene3D" id="3.40.50.1820">
    <property type="entry name" value="alpha/beta hydrolase"/>
    <property type="match status" value="1"/>
</dbReference>
<comment type="caution">
    <text evidence="2">The sequence shown here is derived from an EMBL/GenBank/DDBJ whole genome shotgun (WGS) entry which is preliminary data.</text>
</comment>
<dbReference type="GO" id="GO:0016787">
    <property type="term" value="F:hydrolase activity"/>
    <property type="evidence" value="ECO:0007669"/>
    <property type="project" value="UniProtKB-KW"/>
</dbReference>
<name>A0ABT8TGI6_9GAMM</name>
<feature type="chain" id="PRO_5047178174" evidence="1">
    <location>
        <begin position="23"/>
        <end position="346"/>
    </location>
</feature>
<dbReference type="SUPFAM" id="SSF53474">
    <property type="entry name" value="alpha/beta-Hydrolases"/>
    <property type="match status" value="1"/>
</dbReference>
<organism evidence="2 3">
    <name type="scientific">Gilvimarinus algae</name>
    <dbReference type="NCBI Taxonomy" id="3058037"/>
    <lineage>
        <taxon>Bacteria</taxon>
        <taxon>Pseudomonadati</taxon>
        <taxon>Pseudomonadota</taxon>
        <taxon>Gammaproteobacteria</taxon>
        <taxon>Cellvibrionales</taxon>
        <taxon>Cellvibrionaceae</taxon>
        <taxon>Gilvimarinus</taxon>
    </lineage>
</organism>
<proteinExistence type="predicted"/>
<dbReference type="PANTHER" id="PTHR48098:SF1">
    <property type="entry name" value="DIACYLGLYCEROL ACYLTRANSFERASE_MYCOLYLTRANSFERASE AG85A"/>
    <property type="match status" value="1"/>
</dbReference>
<keyword evidence="3" id="KW-1185">Reference proteome</keyword>
<gene>
    <name evidence="2" type="ORF">QWI16_13290</name>
</gene>
<dbReference type="EMBL" id="JAULRT010000060">
    <property type="protein sequence ID" value="MDO3383148.1"/>
    <property type="molecule type" value="Genomic_DNA"/>
</dbReference>
<dbReference type="Proteomes" id="UP001168380">
    <property type="component" value="Unassembled WGS sequence"/>
</dbReference>
<dbReference type="RefSeq" id="WP_302713880.1">
    <property type="nucleotide sequence ID" value="NZ_JAULRT010000060.1"/>
</dbReference>
<keyword evidence="2" id="KW-0378">Hydrolase</keyword>
<evidence type="ECO:0000313" key="2">
    <source>
        <dbReference type="EMBL" id="MDO3383148.1"/>
    </source>
</evidence>
<protein>
    <submittedName>
        <fullName evidence="2">Alpha/beta hydrolase-fold protein</fullName>
    </submittedName>
</protein>
<feature type="signal peptide" evidence="1">
    <location>
        <begin position="1"/>
        <end position="22"/>
    </location>
</feature>
<evidence type="ECO:0000256" key="1">
    <source>
        <dbReference type="SAM" id="SignalP"/>
    </source>
</evidence>
<evidence type="ECO:0000313" key="3">
    <source>
        <dbReference type="Proteomes" id="UP001168380"/>
    </source>
</evidence>
<reference evidence="2" key="1">
    <citation type="submission" date="2023-07" db="EMBL/GenBank/DDBJ databases">
        <title>Gilvimarinus algae sp. nov., isolated from the surface of Kelp.</title>
        <authorList>
            <person name="Sun Y.Y."/>
            <person name="Gong Y."/>
            <person name="Du Z.J."/>
        </authorList>
    </citation>
    <scope>NUCLEOTIDE SEQUENCE</scope>
    <source>
        <strain evidence="2">SDUM040014</strain>
    </source>
</reference>
<sequence length="346" mass="38550">MKPTLAILITLIALLLPPPAVAAGKVESLEFESAVLAENIIGISPHRRIMVYTPANYTPSARYPVIYYLHNLGWSGDRVFSVNKFNEVLDQAIERGDIPPVIAVVPDLTTNTMGTMLGNARESGRWLDHIKNELVPLIDARYPTVKSAKGRALSGDMLGAYGALKLAMFYPDTFASVYALHPVANGIGEVLMRSRPDWAQMNAATSWDDLKSNVYSEVFMLMAQGYLPNPNKPPFYADLMVEDIDGKLQVNVEHTRNLRRGFLLNEMLPDYAANLKQLCALGFDWGRMDPNPDHVYGNQDFTRLLADYGIEHMAEEHGGGPWDRNWGLQGRMAERALPFLGKCLKT</sequence>
<keyword evidence="1" id="KW-0732">Signal</keyword>
<accession>A0ABT8TGI6</accession>
<dbReference type="InterPro" id="IPR029058">
    <property type="entry name" value="AB_hydrolase_fold"/>
</dbReference>